<dbReference type="AlphaFoldDB" id="A0A6H1P524"/>
<dbReference type="EMBL" id="CP051128">
    <property type="protein sequence ID" value="QIZ08618.1"/>
    <property type="molecule type" value="Genomic_DNA"/>
</dbReference>
<evidence type="ECO:0000313" key="1">
    <source>
        <dbReference type="EMBL" id="QIZ08618.1"/>
    </source>
</evidence>
<dbReference type="Proteomes" id="UP000501868">
    <property type="component" value="Chromosome"/>
</dbReference>
<name>A0A6H1P524_PRIMG</name>
<dbReference type="InterPro" id="IPR049253">
    <property type="entry name" value="DUF6886"/>
</dbReference>
<organism evidence="1 2">
    <name type="scientific">Priestia megaterium</name>
    <name type="common">Bacillus megaterium</name>
    <dbReference type="NCBI Taxonomy" id="1404"/>
    <lineage>
        <taxon>Bacteria</taxon>
        <taxon>Bacillati</taxon>
        <taxon>Bacillota</taxon>
        <taxon>Bacilli</taxon>
        <taxon>Bacillales</taxon>
        <taxon>Bacillaceae</taxon>
        <taxon>Priestia</taxon>
    </lineage>
</organism>
<gene>
    <name evidence="1" type="ORF">HFZ78_19490</name>
</gene>
<reference evidence="1 2" key="1">
    <citation type="submission" date="2020-04" db="EMBL/GenBank/DDBJ databases">
        <title>Genome-Wide Identification of 5-Methylcytosine Sites in Bacterial Genomes By High-Throughput Sequencing of MspJI Restriction Fragments.</title>
        <authorList>
            <person name="Wu V."/>
        </authorList>
    </citation>
    <scope>NUCLEOTIDE SEQUENCE [LARGE SCALE GENOMIC DNA]</scope>
    <source>
        <strain evidence="1 2">S2</strain>
    </source>
</reference>
<protein>
    <submittedName>
        <fullName evidence="1">Uncharacterized protein</fullName>
    </submittedName>
</protein>
<reference evidence="1 2" key="2">
    <citation type="submission" date="2020-04" db="EMBL/GenBank/DDBJ databases">
        <authorList>
            <person name="Fomenkov A."/>
            <person name="Anton B.P."/>
            <person name="Roberts R.J."/>
        </authorList>
    </citation>
    <scope>NUCLEOTIDE SEQUENCE [LARGE SCALE GENOMIC DNA]</scope>
    <source>
        <strain evidence="1 2">S2</strain>
    </source>
</reference>
<sequence length="171" mass="20027">MKLFHFSEDPKITYFEPHVPKTNSKEQPFVWVIDEEHAPHYYFPRECPRVAFWSSSETTREDLNRFFGHTPVNRIIAIETTWLKRIRETELYAYTLPSETFECLDANAGYYVSRKAVNPISVEPVGDLLDRLVETNIELRITPSLWKLHDEIISSSVSFSIIRMRNASSDI</sequence>
<dbReference type="Pfam" id="PF21820">
    <property type="entry name" value="DUF6886"/>
    <property type="match status" value="1"/>
</dbReference>
<evidence type="ECO:0000313" key="2">
    <source>
        <dbReference type="Proteomes" id="UP000501868"/>
    </source>
</evidence>
<accession>A0A6H1P524</accession>
<proteinExistence type="predicted"/>